<evidence type="ECO:0000256" key="2">
    <source>
        <dbReference type="ARBA" id="ARBA00022801"/>
    </source>
</evidence>
<dbReference type="PANTHER" id="PTHR31953">
    <property type="entry name" value="BETA-FRUCTOFURANOSIDASE, INSOLUBLE ISOENZYME CWINV1-RELATED"/>
    <property type="match status" value="1"/>
</dbReference>
<evidence type="ECO:0008006" key="8">
    <source>
        <dbReference type="Google" id="ProtNLM"/>
    </source>
</evidence>
<evidence type="ECO:0000313" key="7">
    <source>
        <dbReference type="Proteomes" id="UP000824890"/>
    </source>
</evidence>
<evidence type="ECO:0000259" key="4">
    <source>
        <dbReference type="Pfam" id="PF00251"/>
    </source>
</evidence>
<feature type="domain" description="Glycosyl hydrolase family 32 N-terminal" evidence="4">
    <location>
        <begin position="56"/>
        <end position="375"/>
    </location>
</feature>
<dbReference type="InterPro" id="IPR013148">
    <property type="entry name" value="Glyco_hydro_32_N"/>
</dbReference>
<evidence type="ECO:0000259" key="5">
    <source>
        <dbReference type="Pfam" id="PF08244"/>
    </source>
</evidence>
<proteinExistence type="inferred from homology"/>
<comment type="similarity">
    <text evidence="1">Belongs to the glycosyl hydrolase 32 family.</text>
</comment>
<comment type="caution">
    <text evidence="6">The sequence shown here is derived from an EMBL/GenBank/DDBJ whole genome shotgun (WGS) entry which is preliminary data.</text>
</comment>
<dbReference type="InterPro" id="IPR050551">
    <property type="entry name" value="Fructan_Metab_Enzymes"/>
</dbReference>
<dbReference type="InterPro" id="IPR023296">
    <property type="entry name" value="Glyco_hydro_beta-prop_sf"/>
</dbReference>
<accession>A0ABQ8DD37</accession>
<reference evidence="6 7" key="1">
    <citation type="submission" date="2021-05" db="EMBL/GenBank/DDBJ databases">
        <title>Genome Assembly of Synthetic Allotetraploid Brassica napus Reveals Homoeologous Exchanges between Subgenomes.</title>
        <authorList>
            <person name="Davis J.T."/>
        </authorList>
    </citation>
    <scope>NUCLEOTIDE SEQUENCE [LARGE SCALE GENOMIC DNA]</scope>
    <source>
        <strain evidence="7">cv. Da-Ae</strain>
        <tissue evidence="6">Seedling</tissue>
    </source>
</reference>
<sequence>MTKEVNSKIGVWLLFTLIISNYVVDLEASHHVYKRLTQSTNIKSPSVNQPYRTGFHFQPPKNWMNGPMIYKGIYHLFYQWNPKGAVWGNIVWAHSTSTDLINWDPHPAAIFPSEPFDINGCWSGSATILPDGKPVILYTGIDPKNQQVQNIAEPKNLSDPYLVEWTKSPLNPLMAPDAVNGINASSFRDPTTAWLGHDKKWRVIIGSKIHRRGLAITYTSKDLLKWEKSTEPLHYDDGSGMWECPDFFPVTRFGSKGVETSSFGEPNEVLKHVLKVSLDDTKHDYYTLGTYDRVGDKFVPDKGFKMDSSAPRYDYGKYYASKTFYDSARNRRILWGWTNESSSVEDDVEKGWSGIQTIPRKIWLDRSGKQLIQWPVREVERLRTNQVNLRNKVLDSRSRLEVYGVTAAQADVEVLFKVRDLEKADVIEPSWTDPQLICSQMNVSVKSGLGPFGLMVLASKNLEEYTSVYFRIFKARQNSNKYVVVMCSDQSRSSLKEDNDKTTYGAFVDVNPRQPLSLRALIDNSVVESFGGRGRACITSRVYPKLAIGKGSHLYAFNYGSQSALKHSHSRITNQPYRTGYHFQPPKNWMNGPMIYNGVYHLFYQWYPNGAVMKVNEIVWGHATSKDLINWTPHSPAIKPSRPSDINGCWSGSVTILPSGKPVILYTGNDVNNRQVQNLAKPKNLSDPYLRHWTKSPVNPLVTPNAVNHINSTSFRDPTTAWLGRNGRWRMITGSQEGRRGLALLYTSRDFVSWKQSAKPLHYNDGSGMWECPDFFPVGTTTSHGVDTSSFSVSVKHVLKVSLSDTSHDYYTIGTYDQVRDQYVPDDGFVQDVTAPRYDYGKFYASKTFYDSVNRRRILWGWVNESSPEKDNIKKGWAGLQAIPRKIWLDESGKRLMQWPVKEIERLRTTQVKWENKVLKGGGSLLDVHGVTASQADVEVLFKVSGLEKADVIEPGWTDPQLICSQKNALSVNSGLGPFGLMVLASRNLEEYTSVYLRIFKASQKSKDHVVVMCSDQSRSSLDKENDKTSYGAFLDVSPYQPISLRTLIDNSIVESFGGRGKTCITSRVYPKLAIGENTHLFVFNNGSQNVNVLSLSAWSMKSSL</sequence>
<evidence type="ECO:0000256" key="1">
    <source>
        <dbReference type="ARBA" id="ARBA00009902"/>
    </source>
</evidence>
<evidence type="ECO:0000256" key="3">
    <source>
        <dbReference type="ARBA" id="ARBA00023295"/>
    </source>
</evidence>
<feature type="domain" description="Glycosyl hydrolase family 32 N-terminal" evidence="4">
    <location>
        <begin position="582"/>
        <end position="900"/>
    </location>
</feature>
<gene>
    <name evidence="6" type="ORF">HID58_019560</name>
</gene>
<dbReference type="SUPFAM" id="SSF75005">
    <property type="entry name" value="Arabinanase/levansucrase/invertase"/>
    <property type="match status" value="2"/>
</dbReference>
<dbReference type="EMBL" id="JAGKQM010000005">
    <property type="protein sequence ID" value="KAH0927304.1"/>
    <property type="molecule type" value="Genomic_DNA"/>
</dbReference>
<dbReference type="Gene3D" id="2.60.120.560">
    <property type="entry name" value="Exo-inulinase, domain 1"/>
    <property type="match status" value="2"/>
</dbReference>
<keyword evidence="7" id="KW-1185">Reference proteome</keyword>
<evidence type="ECO:0000313" key="6">
    <source>
        <dbReference type="EMBL" id="KAH0927304.1"/>
    </source>
</evidence>
<feature type="domain" description="Glycosyl hydrolase family 32 C-terminal" evidence="5">
    <location>
        <begin position="378"/>
        <end position="562"/>
    </location>
</feature>
<dbReference type="InterPro" id="IPR013189">
    <property type="entry name" value="Glyco_hydro_32_C"/>
</dbReference>
<keyword evidence="3" id="KW-0326">Glycosidase</keyword>
<dbReference type="InterPro" id="IPR013320">
    <property type="entry name" value="ConA-like_dom_sf"/>
</dbReference>
<dbReference type="Proteomes" id="UP000824890">
    <property type="component" value="Unassembled WGS sequence"/>
</dbReference>
<dbReference type="SUPFAM" id="SSF49899">
    <property type="entry name" value="Concanavalin A-like lectins/glucanases"/>
    <property type="match status" value="2"/>
</dbReference>
<dbReference type="InterPro" id="IPR001362">
    <property type="entry name" value="Glyco_hydro_32"/>
</dbReference>
<name>A0ABQ8DD37_BRANA</name>
<dbReference type="Pfam" id="PF00251">
    <property type="entry name" value="Glyco_hydro_32N"/>
    <property type="match status" value="2"/>
</dbReference>
<keyword evidence="2" id="KW-0378">Hydrolase</keyword>
<feature type="domain" description="Glycosyl hydrolase family 32 C-terminal" evidence="5">
    <location>
        <begin position="903"/>
        <end position="1100"/>
    </location>
</feature>
<dbReference type="Pfam" id="PF08244">
    <property type="entry name" value="Glyco_hydro_32C"/>
    <property type="match status" value="2"/>
</dbReference>
<protein>
    <recommendedName>
        <fullName evidence="8">Beta-fructofuranosidase</fullName>
    </recommendedName>
</protein>
<dbReference type="CDD" id="cd18624">
    <property type="entry name" value="GH32_Fruct1-like"/>
    <property type="match status" value="2"/>
</dbReference>
<dbReference type="SMART" id="SM00640">
    <property type="entry name" value="Glyco_32"/>
    <property type="match status" value="2"/>
</dbReference>
<dbReference type="Gene3D" id="2.115.10.20">
    <property type="entry name" value="Glycosyl hydrolase domain, family 43"/>
    <property type="match status" value="2"/>
</dbReference>
<organism evidence="6 7">
    <name type="scientific">Brassica napus</name>
    <name type="common">Rape</name>
    <dbReference type="NCBI Taxonomy" id="3708"/>
    <lineage>
        <taxon>Eukaryota</taxon>
        <taxon>Viridiplantae</taxon>
        <taxon>Streptophyta</taxon>
        <taxon>Embryophyta</taxon>
        <taxon>Tracheophyta</taxon>
        <taxon>Spermatophyta</taxon>
        <taxon>Magnoliopsida</taxon>
        <taxon>eudicotyledons</taxon>
        <taxon>Gunneridae</taxon>
        <taxon>Pentapetalae</taxon>
        <taxon>rosids</taxon>
        <taxon>malvids</taxon>
        <taxon>Brassicales</taxon>
        <taxon>Brassicaceae</taxon>
        <taxon>Brassiceae</taxon>
        <taxon>Brassica</taxon>
    </lineage>
</organism>